<dbReference type="InterPro" id="IPR011032">
    <property type="entry name" value="GroES-like_sf"/>
</dbReference>
<dbReference type="SUPFAM" id="SSF51735">
    <property type="entry name" value="NAD(P)-binding Rossmann-fold domains"/>
    <property type="match status" value="1"/>
</dbReference>
<dbReference type="RefSeq" id="WP_206719040.1">
    <property type="nucleotide sequence ID" value="NZ_CP071091.1"/>
</dbReference>
<evidence type="ECO:0000256" key="1">
    <source>
        <dbReference type="ARBA" id="ARBA00022857"/>
    </source>
</evidence>
<reference evidence="3 4" key="1">
    <citation type="submission" date="2021-02" db="EMBL/GenBank/DDBJ databases">
        <title>De Novo genome assembly of isolated myxobacteria.</title>
        <authorList>
            <person name="Stevens D.C."/>
        </authorList>
    </citation>
    <scope>NUCLEOTIDE SEQUENCE [LARGE SCALE GENOMIC DNA]</scope>
    <source>
        <strain evidence="3 4">SCHIC003</strain>
    </source>
</reference>
<keyword evidence="2" id="KW-0560">Oxidoreductase</keyword>
<dbReference type="Proteomes" id="UP000663090">
    <property type="component" value="Chromosome"/>
</dbReference>
<dbReference type="PANTHER" id="PTHR48106">
    <property type="entry name" value="QUINONE OXIDOREDUCTASE PIG3-RELATED"/>
    <property type="match status" value="1"/>
</dbReference>
<dbReference type="PANTHER" id="PTHR48106:SF18">
    <property type="entry name" value="QUINONE OXIDOREDUCTASE PIG3"/>
    <property type="match status" value="1"/>
</dbReference>
<organism evidence="3 4">
    <name type="scientific">Myxococcus landrumensis</name>
    <dbReference type="NCBI Taxonomy" id="2813577"/>
    <lineage>
        <taxon>Bacteria</taxon>
        <taxon>Pseudomonadati</taxon>
        <taxon>Myxococcota</taxon>
        <taxon>Myxococcia</taxon>
        <taxon>Myxococcales</taxon>
        <taxon>Cystobacterineae</taxon>
        <taxon>Myxococcaceae</taxon>
        <taxon>Myxococcus</taxon>
    </lineage>
</organism>
<evidence type="ECO:0000313" key="3">
    <source>
        <dbReference type="EMBL" id="QSQ17419.1"/>
    </source>
</evidence>
<gene>
    <name evidence="3" type="ORF">JY572_15795</name>
</gene>
<dbReference type="EMBL" id="CP071091">
    <property type="protein sequence ID" value="QSQ17419.1"/>
    <property type="molecule type" value="Genomic_DNA"/>
</dbReference>
<sequence>MRETRAWVLHRGERQRDGQAVPGTLVEESFSFPDPGPEDVVAEPIYGCWEGNMGHALQRVPVDICRLRREDKVVLGNAGVVRVVETGSAVTRVRPGDHCLVFCNAEPDEHGYPVKVLAYDATRTMGLLAHRTRLPQRVLIPLPRHSRHSLKQWAAFSLRYITAWSNWRLAWGCFRLQVSESDCPVPFVVGWGGGVAYAQVRLARFAGCRVAMVTSQEERLRHLESVGIIPLDRRDFPDLNLDAARFASDADYRQRYTQSEKRFLARVKEAGRGQDVSIFLDHIGGPLLQASLKALGREGVIASAGWKLGADLMDLSRSTECTKRHQHINTHYARFSEAVAAVGFAEESGWLPPVDDERVYAWDEVPRLAQDVEAGNVASYFPLYQVHPEQAHQDTQEAA</sequence>
<accession>A0ABX7NIV7</accession>
<evidence type="ECO:0000313" key="4">
    <source>
        <dbReference type="Proteomes" id="UP000663090"/>
    </source>
</evidence>
<dbReference type="Gene3D" id="3.90.180.10">
    <property type="entry name" value="Medium-chain alcohol dehydrogenases, catalytic domain"/>
    <property type="match status" value="1"/>
</dbReference>
<keyword evidence="1" id="KW-0521">NADP</keyword>
<dbReference type="InterPro" id="IPR036291">
    <property type="entry name" value="NAD(P)-bd_dom_sf"/>
</dbReference>
<dbReference type="Gene3D" id="3.40.50.720">
    <property type="entry name" value="NAD(P)-binding Rossmann-like Domain"/>
    <property type="match status" value="1"/>
</dbReference>
<keyword evidence="4" id="KW-1185">Reference proteome</keyword>
<name>A0ABX7NIV7_9BACT</name>
<dbReference type="SUPFAM" id="SSF50129">
    <property type="entry name" value="GroES-like"/>
    <property type="match status" value="1"/>
</dbReference>
<protein>
    <submittedName>
        <fullName evidence="3">Zinc-binding dehydrogenase</fullName>
    </submittedName>
</protein>
<proteinExistence type="predicted"/>
<evidence type="ECO:0000256" key="2">
    <source>
        <dbReference type="ARBA" id="ARBA00023002"/>
    </source>
</evidence>